<evidence type="ECO:0000313" key="1">
    <source>
        <dbReference type="EMBL" id="QBF83373.1"/>
    </source>
</evidence>
<dbReference type="RefSeq" id="WP_130600416.1">
    <property type="nucleotide sequence ID" value="NZ_CP036200.1"/>
</dbReference>
<protein>
    <submittedName>
        <fullName evidence="1">Uncharacterized protein</fullName>
    </submittedName>
</protein>
<accession>A0A411PIK5</accession>
<proteinExistence type="predicted"/>
<dbReference type="Proteomes" id="UP000291106">
    <property type="component" value="Chromosome"/>
</dbReference>
<organism evidence="1 2">
    <name type="scientific">Shewanella maritima</name>
    <dbReference type="NCBI Taxonomy" id="2520507"/>
    <lineage>
        <taxon>Bacteria</taxon>
        <taxon>Pseudomonadati</taxon>
        <taxon>Pseudomonadota</taxon>
        <taxon>Gammaproteobacteria</taxon>
        <taxon>Alteromonadales</taxon>
        <taxon>Shewanellaceae</taxon>
        <taxon>Shewanella</taxon>
    </lineage>
</organism>
<reference evidence="1 2" key="1">
    <citation type="submission" date="2019-02" db="EMBL/GenBank/DDBJ databases">
        <title>Shewanella sp. D4-2 isolated from Dokdo Island.</title>
        <authorList>
            <person name="Baek K."/>
        </authorList>
    </citation>
    <scope>NUCLEOTIDE SEQUENCE [LARGE SCALE GENOMIC DNA]</scope>
    <source>
        <strain evidence="1 2">D4-2</strain>
    </source>
</reference>
<dbReference type="EMBL" id="CP036200">
    <property type="protein sequence ID" value="QBF83373.1"/>
    <property type="molecule type" value="Genomic_DNA"/>
</dbReference>
<evidence type="ECO:0000313" key="2">
    <source>
        <dbReference type="Proteomes" id="UP000291106"/>
    </source>
</evidence>
<name>A0A411PIK5_9GAMM</name>
<gene>
    <name evidence="1" type="ORF">EXU30_12195</name>
</gene>
<sequence length="170" mass="19729">MNLDSDTRQQWIYLLATNEYWLFEFELWHGEPLSIIPTTVEFGSYRIEGESFSLSPAFFAKLTDYCRSNLFGRSTMPQPLKCNYHQIAHPRLNQISMLYYTLPSRLFIQHRVEPQLQVGDGSAPGQLTLLPTALHQDNASALITMEHLFIFQLSYQTDSQLAVIPMNYYQ</sequence>
<dbReference type="KEGG" id="smai:EXU30_12195"/>
<dbReference type="AlphaFoldDB" id="A0A411PIK5"/>
<keyword evidence="2" id="KW-1185">Reference proteome</keyword>